<evidence type="ECO:0000313" key="2">
    <source>
        <dbReference type="Proteomes" id="UP000499080"/>
    </source>
</evidence>
<organism evidence="1 2">
    <name type="scientific">Araneus ventricosus</name>
    <name type="common">Orbweaver spider</name>
    <name type="synonym">Epeira ventricosa</name>
    <dbReference type="NCBI Taxonomy" id="182803"/>
    <lineage>
        <taxon>Eukaryota</taxon>
        <taxon>Metazoa</taxon>
        <taxon>Ecdysozoa</taxon>
        <taxon>Arthropoda</taxon>
        <taxon>Chelicerata</taxon>
        <taxon>Arachnida</taxon>
        <taxon>Araneae</taxon>
        <taxon>Araneomorphae</taxon>
        <taxon>Entelegynae</taxon>
        <taxon>Araneoidea</taxon>
        <taxon>Araneidae</taxon>
        <taxon>Araneus</taxon>
    </lineage>
</organism>
<comment type="caution">
    <text evidence="1">The sequence shown here is derived from an EMBL/GenBank/DDBJ whole genome shotgun (WGS) entry which is preliminary data.</text>
</comment>
<accession>A0A4Y2Q8N3</accession>
<dbReference type="Proteomes" id="UP000499080">
    <property type="component" value="Unassembled WGS sequence"/>
</dbReference>
<reference evidence="1 2" key="1">
    <citation type="journal article" date="2019" name="Sci. Rep.">
        <title>Orb-weaving spider Araneus ventricosus genome elucidates the spidroin gene catalogue.</title>
        <authorList>
            <person name="Kono N."/>
            <person name="Nakamura H."/>
            <person name="Ohtoshi R."/>
            <person name="Moran D.A.P."/>
            <person name="Shinohara A."/>
            <person name="Yoshida Y."/>
            <person name="Fujiwara M."/>
            <person name="Mori M."/>
            <person name="Tomita M."/>
            <person name="Arakawa K."/>
        </authorList>
    </citation>
    <scope>NUCLEOTIDE SEQUENCE [LARGE SCALE GENOMIC DNA]</scope>
</reference>
<gene>
    <name evidence="1" type="ORF">AVEN_191612_1</name>
</gene>
<protein>
    <submittedName>
        <fullName evidence="1">Uncharacterized protein</fullName>
    </submittedName>
</protein>
<dbReference type="AlphaFoldDB" id="A0A4Y2Q8N3"/>
<proteinExistence type="predicted"/>
<sequence length="114" mass="13274">MQYKMNRQYSHIMTCYSTSWNDLCSFKDEADSEGYTSILKSTDANEILSNYTKSIIEMPSILLCRFKIRSWMQDSDKDYRSVHLTGIPKEKGKLTSLTTSKNLNLILTRKIMEV</sequence>
<name>A0A4Y2Q8N3_ARAVE</name>
<dbReference type="EMBL" id="BGPR01013248">
    <property type="protein sequence ID" value="GBN59824.1"/>
    <property type="molecule type" value="Genomic_DNA"/>
</dbReference>
<evidence type="ECO:0000313" key="1">
    <source>
        <dbReference type="EMBL" id="GBN59824.1"/>
    </source>
</evidence>
<keyword evidence="2" id="KW-1185">Reference proteome</keyword>